<feature type="compositionally biased region" description="Basic and acidic residues" evidence="1">
    <location>
        <begin position="115"/>
        <end position="125"/>
    </location>
</feature>
<reference evidence="2" key="1">
    <citation type="journal article" date="2023" name="Science">
        <title>Elucidation of the pathway for biosynthesis of saponin adjuvants from the soapbark tree.</title>
        <authorList>
            <person name="Reed J."/>
            <person name="Orme A."/>
            <person name="El-Demerdash A."/>
            <person name="Owen C."/>
            <person name="Martin L.B.B."/>
            <person name="Misra R.C."/>
            <person name="Kikuchi S."/>
            <person name="Rejzek M."/>
            <person name="Martin A.C."/>
            <person name="Harkess A."/>
            <person name="Leebens-Mack J."/>
            <person name="Louveau T."/>
            <person name="Stephenson M.J."/>
            <person name="Osbourn A."/>
        </authorList>
    </citation>
    <scope>NUCLEOTIDE SEQUENCE</scope>
    <source>
        <strain evidence="2">S10</strain>
    </source>
</reference>
<comment type="caution">
    <text evidence="2">The sequence shown here is derived from an EMBL/GenBank/DDBJ whole genome shotgun (WGS) entry which is preliminary data.</text>
</comment>
<keyword evidence="3" id="KW-1185">Reference proteome</keyword>
<evidence type="ECO:0000313" key="3">
    <source>
        <dbReference type="Proteomes" id="UP001163823"/>
    </source>
</evidence>
<dbReference type="EMBL" id="JARAOO010000008">
    <property type="protein sequence ID" value="KAJ7957871.1"/>
    <property type="molecule type" value="Genomic_DNA"/>
</dbReference>
<name>A0AAD7LIB5_QUISA</name>
<dbReference type="Proteomes" id="UP001163823">
    <property type="component" value="Chromosome 8"/>
</dbReference>
<sequence>MNQSIDNSFSADEIEVAGILLDLPNLISESESLSRNRFSFTWGSKRRRSAIDGSPALPPLLPSSFSVPSPTPVRQDDTHGGSGVVGPTCVADGPIKVKSEAPSPATPLSFSPSESDEKSNPMERKINHKRKSEELLQTIQGLTEHRNLLLGEIENVKRYYGDLKSYNLRLKAKEQELSLVGIKGENPYMEIGYSANFNNQEDYHQQQQFPSSVHHHPPLIFNQMSEQSQIFETRPYPSSHLTTSFLSSSGLDMMNSNMGPLGIPDLNVSPCDTGAMDSCSQPLDPSMGNTNLSKVMAAQARQKRIQICRVKNSSSPSKPRYSNR</sequence>
<accession>A0AAD7LIB5</accession>
<protein>
    <submittedName>
        <fullName evidence="2">Dihydroxy-acid dehydratase 1</fullName>
    </submittedName>
</protein>
<gene>
    <name evidence="2" type="ORF">O6P43_018686</name>
</gene>
<feature type="region of interest" description="Disordered" evidence="1">
    <location>
        <begin position="49"/>
        <end position="127"/>
    </location>
</feature>
<dbReference type="KEGG" id="qsa:O6P43_018686"/>
<evidence type="ECO:0000313" key="2">
    <source>
        <dbReference type="EMBL" id="KAJ7957871.1"/>
    </source>
</evidence>
<dbReference type="AlphaFoldDB" id="A0AAD7LIB5"/>
<organism evidence="2 3">
    <name type="scientific">Quillaja saponaria</name>
    <name type="common">Soap bark tree</name>
    <dbReference type="NCBI Taxonomy" id="32244"/>
    <lineage>
        <taxon>Eukaryota</taxon>
        <taxon>Viridiplantae</taxon>
        <taxon>Streptophyta</taxon>
        <taxon>Embryophyta</taxon>
        <taxon>Tracheophyta</taxon>
        <taxon>Spermatophyta</taxon>
        <taxon>Magnoliopsida</taxon>
        <taxon>eudicotyledons</taxon>
        <taxon>Gunneridae</taxon>
        <taxon>Pentapetalae</taxon>
        <taxon>rosids</taxon>
        <taxon>fabids</taxon>
        <taxon>Fabales</taxon>
        <taxon>Quillajaceae</taxon>
        <taxon>Quillaja</taxon>
    </lineage>
</organism>
<dbReference type="PANTHER" id="PTHR37614">
    <property type="entry name" value="OS02G0121400 PROTEIN"/>
    <property type="match status" value="1"/>
</dbReference>
<dbReference type="PANTHER" id="PTHR37614:SF2">
    <property type="entry name" value="OS02G0121400 PROTEIN"/>
    <property type="match status" value="1"/>
</dbReference>
<proteinExistence type="predicted"/>
<evidence type="ECO:0000256" key="1">
    <source>
        <dbReference type="SAM" id="MobiDB-lite"/>
    </source>
</evidence>